<dbReference type="HOGENOM" id="CLU_006298_0_0_0"/>
<accession>E8UX88</accession>
<keyword evidence="3" id="KW-0998">Cell outer membrane</keyword>
<dbReference type="EMBL" id="CP002467">
    <property type="protein sequence ID" value="ADV83051.1"/>
    <property type="molecule type" value="Genomic_DNA"/>
</dbReference>
<dbReference type="SUPFAM" id="SSF49464">
    <property type="entry name" value="Carboxypeptidase regulatory domain-like"/>
    <property type="match status" value="1"/>
</dbReference>
<keyword evidence="7" id="KW-1185">Reference proteome</keyword>
<evidence type="ECO:0000256" key="4">
    <source>
        <dbReference type="SAM" id="SignalP"/>
    </source>
</evidence>
<dbReference type="RefSeq" id="WP_013568784.1">
    <property type="nucleotide sequence ID" value="NC_014963.1"/>
</dbReference>
<reference evidence="6 7" key="1">
    <citation type="journal article" date="2012" name="Stand. Genomic Sci.">
        <title>Complete genome sequence of Terriglobus saanensis type strain SP1PR4(T), an Acidobacteria from tundra soil.</title>
        <authorList>
            <person name="Rawat S.R."/>
            <person name="Mannisto M.K."/>
            <person name="Starovoytov V."/>
            <person name="Goodwin L."/>
            <person name="Nolan M."/>
            <person name="Hauser L."/>
            <person name="Land M."/>
            <person name="Davenport K.W."/>
            <person name="Woyke T."/>
            <person name="Haggblom M.M."/>
        </authorList>
    </citation>
    <scope>NUCLEOTIDE SEQUENCE</scope>
    <source>
        <strain evidence="7">ATCC BAA-1853 / DSM 23119 / SP1PR4</strain>
    </source>
</reference>
<dbReference type="InterPro" id="IPR008969">
    <property type="entry name" value="CarboxyPept-like_regulatory"/>
</dbReference>
<dbReference type="Pfam" id="PF13620">
    <property type="entry name" value="CarboxypepD_reg"/>
    <property type="match status" value="1"/>
</dbReference>
<feature type="signal peptide" evidence="4">
    <location>
        <begin position="1"/>
        <end position="22"/>
    </location>
</feature>
<evidence type="ECO:0000313" key="7">
    <source>
        <dbReference type="Proteomes" id="UP000006844"/>
    </source>
</evidence>
<sequence length="1215" mass="129023">MILRRFFPFLSALILGSGLSSAHLRAQGTDLGTIRGTVTDSSGARIANARVDVTDLSTQITRSLKSDAHGDFGAAALRSGTYRVSAAAPGFGTSVVENVVLTGSDAANADVTLRPAADASVQVTSEAPTINTEDSTLSQNLTPTAIIELPRDSRDIYSFMYINPNVTQSGVSGDFKFLGAQSYGAAFSVDGQRANGGVFGKQTQSKPSLESVGDFNVLSNGFSAEYAGVANVRITTKRGGSAIHGSLFYNNKNSALAAWTSADKSAAVSFAPSAFQAHYPNPYFNITDAGGSVGGPIPRMKKTFFFAAYEHNWTVIPSSTGRINTLPHPALIAGDFSGVANASKPHVPAGTSLSAAEIATDTVGGLGTQFIRIPSRLLNPVVQKLFSIYYPPVGLSAPMDSLGRVVGYQTSVPGASGQNLGDLRIDHDFSDKNRLYGVYHGGSENDALVEVAAPITGLGLSKTDRLNNTVSLSYTHVFNDHIVNEARGGFNRQYLFTHSNTTLRGYLQSIGFSADDITSYGSVVGAGELDTNGQAAINVSNFAGVGTGGRNTNRPLSQNLITFGDTLTWSLGRHTIRLGADVVRNAALDGFTSGRGNPRGLISYTGSGTTGLGDLLLGNPPDSASFTPKGRPAMDVYNWESGYFVQDDFRISSRLTVNLGLRYDLFSPFTETNDLMVNFSPDLKNPVTGLNGAYIMPSTKTLEYIDPAVTNFGYVFADQSGLGVGRSLIRTDRTDLNPRIGAAFRLTNSSVLRGGYGFFTPTSTAHIIRDPLATNTFNQTYSKRSVAGSPPLQGWPTPGETVATSPNAGGIASGFGNTPTANCVPVDLKNPRLQQWNATFEQQLRFQSSIRFSYIGAYITGETTGRDLNMIAPSDNLYGVTTGDGVTICDPANLGDCASSPADLARIRFPALGDFVTQFGNNGHGLTTSFQAQVQRQAKGLTLSIAYTYLDQKSTGLDTDNDSLGGDAYNQLDPGSDYGTDSYVSHHRVVAYGVIDLPVGRGLRYGGQISRFADALIGGWQTSFNMFAKTGTGFTPFYLCNDCDPVFPGNIASGAIDAVGDFSGGFRARIIGDVKAVTGRNLQWNAAAFALPPTGSTLFSDPTNAIRNSLTGPGTWGVNLGLHKSFHLTERVVLQIGADADNVFNHPLLSPDNTTRDDFSNVGTFTVHLDPATGAILPLTTEYNSNPDFGLKYQSVTQEGVDSRRSIRLRGRITF</sequence>
<dbReference type="InterPro" id="IPR057601">
    <property type="entry name" value="Oar-like_b-barrel"/>
</dbReference>
<organism evidence="6 7">
    <name type="scientific">Terriglobus saanensis (strain ATCC BAA-1853 / DSM 23119 / SP1PR4)</name>
    <dbReference type="NCBI Taxonomy" id="401053"/>
    <lineage>
        <taxon>Bacteria</taxon>
        <taxon>Pseudomonadati</taxon>
        <taxon>Acidobacteriota</taxon>
        <taxon>Terriglobia</taxon>
        <taxon>Terriglobales</taxon>
        <taxon>Acidobacteriaceae</taxon>
        <taxon>Terriglobus</taxon>
    </lineage>
</organism>
<dbReference type="InterPro" id="IPR036942">
    <property type="entry name" value="Beta-barrel_TonB_sf"/>
</dbReference>
<feature type="domain" description="TonB-dependent transporter Oar-like beta-barrel" evidence="5">
    <location>
        <begin position="235"/>
        <end position="1166"/>
    </location>
</feature>
<dbReference type="eggNOG" id="COG4771">
    <property type="taxonomic scope" value="Bacteria"/>
</dbReference>
<proteinExistence type="predicted"/>
<feature type="chain" id="PRO_5003232681" description="TonB-dependent transporter Oar-like beta-barrel domain-containing protein" evidence="4">
    <location>
        <begin position="23"/>
        <end position="1215"/>
    </location>
</feature>
<dbReference type="Pfam" id="PF25183">
    <property type="entry name" value="OMP_b-brl_4"/>
    <property type="match status" value="1"/>
</dbReference>
<dbReference type="OrthoDB" id="127036at2"/>
<dbReference type="STRING" id="401053.AciPR4_2249"/>
<evidence type="ECO:0000256" key="1">
    <source>
        <dbReference type="ARBA" id="ARBA00004442"/>
    </source>
</evidence>
<evidence type="ECO:0000259" key="5">
    <source>
        <dbReference type="Pfam" id="PF25183"/>
    </source>
</evidence>
<name>E8UX88_TERSS</name>
<protein>
    <recommendedName>
        <fullName evidence="5">TonB-dependent transporter Oar-like beta-barrel domain-containing protein</fullName>
    </recommendedName>
</protein>
<evidence type="ECO:0000256" key="3">
    <source>
        <dbReference type="ARBA" id="ARBA00023237"/>
    </source>
</evidence>
<keyword evidence="4" id="KW-0732">Signal</keyword>
<dbReference type="KEGG" id="tsa:AciPR4_2249"/>
<dbReference type="Proteomes" id="UP000006844">
    <property type="component" value="Chromosome"/>
</dbReference>
<dbReference type="AlphaFoldDB" id="E8UX88"/>
<dbReference type="GO" id="GO:0009279">
    <property type="term" value="C:cell outer membrane"/>
    <property type="evidence" value="ECO:0007669"/>
    <property type="project" value="UniProtKB-SubCell"/>
</dbReference>
<keyword evidence="2" id="KW-0472">Membrane</keyword>
<evidence type="ECO:0000256" key="2">
    <source>
        <dbReference type="ARBA" id="ARBA00023136"/>
    </source>
</evidence>
<dbReference type="Gene3D" id="2.40.170.20">
    <property type="entry name" value="TonB-dependent receptor, beta-barrel domain"/>
    <property type="match status" value="1"/>
</dbReference>
<gene>
    <name evidence="6" type="ordered locus">AciPR4_2249</name>
</gene>
<comment type="subcellular location">
    <subcellularLocation>
        <location evidence="1">Cell outer membrane</location>
    </subcellularLocation>
</comment>
<evidence type="ECO:0000313" key="6">
    <source>
        <dbReference type="EMBL" id="ADV83051.1"/>
    </source>
</evidence>
<dbReference type="SUPFAM" id="SSF56935">
    <property type="entry name" value="Porins"/>
    <property type="match status" value="1"/>
</dbReference>
<dbReference type="Gene3D" id="2.60.40.1120">
    <property type="entry name" value="Carboxypeptidase-like, regulatory domain"/>
    <property type="match status" value="1"/>
</dbReference>